<evidence type="ECO:0000259" key="3">
    <source>
        <dbReference type="PROSITE" id="PS01124"/>
    </source>
</evidence>
<dbReference type="SMART" id="SM00342">
    <property type="entry name" value="HTH_ARAC"/>
    <property type="match status" value="1"/>
</dbReference>
<accession>A0A923RW04</accession>
<dbReference type="PROSITE" id="PS01124">
    <property type="entry name" value="HTH_ARAC_FAMILY_2"/>
    <property type="match status" value="1"/>
</dbReference>
<organism evidence="4 5">
    <name type="scientific">Agathobaculum faecis</name>
    <dbReference type="NCBI Taxonomy" id="2763013"/>
    <lineage>
        <taxon>Bacteria</taxon>
        <taxon>Bacillati</taxon>
        <taxon>Bacillota</taxon>
        <taxon>Clostridia</taxon>
        <taxon>Eubacteriales</taxon>
        <taxon>Butyricicoccaceae</taxon>
        <taxon>Agathobaculum</taxon>
    </lineage>
</organism>
<dbReference type="PANTHER" id="PTHR47893:SF1">
    <property type="entry name" value="REGULATORY PROTEIN PCHR"/>
    <property type="match status" value="1"/>
</dbReference>
<dbReference type="Proteomes" id="UP000606499">
    <property type="component" value="Unassembled WGS sequence"/>
</dbReference>
<keyword evidence="5" id="KW-1185">Reference proteome</keyword>
<sequence length="306" mass="33868">MLEALLEQLSDAGLSSGHIRWTAPMAGVRVCDFDCAPPERFPARPTHPHLETLYCCRGGLLLSLAGGRQVRLKPREILLLSDPAQVRSVQFADSRFAGILISFVCCEARHSLQGLCALFGGLTLDTRQVGALMAAHHGCAAVRGSAWGNAVFFALRDLPASDRGQYCTLKAVELLYLLCRQSPLVSPVAASYYDQYLTDAVQQVHAYMLEHLAEHLTIRCLAQQFHISPTSLKSCFRQLYGQPLHQYLQQQRLQRAAELLTSSPLSVMQVSVAVGYGSVSQFGVAFRRLYHLPPSRYRRIAAEKNV</sequence>
<dbReference type="GO" id="GO:0003700">
    <property type="term" value="F:DNA-binding transcription factor activity"/>
    <property type="evidence" value="ECO:0007669"/>
    <property type="project" value="InterPro"/>
</dbReference>
<comment type="caution">
    <text evidence="4">The sequence shown here is derived from an EMBL/GenBank/DDBJ whole genome shotgun (WGS) entry which is preliminary data.</text>
</comment>
<gene>
    <name evidence="4" type="ORF">H8S45_08320</name>
</gene>
<evidence type="ECO:0000313" key="4">
    <source>
        <dbReference type="EMBL" id="MBC5725459.1"/>
    </source>
</evidence>
<dbReference type="Gene3D" id="1.10.10.60">
    <property type="entry name" value="Homeodomain-like"/>
    <property type="match status" value="2"/>
</dbReference>
<dbReference type="RefSeq" id="WP_054327547.1">
    <property type="nucleotide sequence ID" value="NZ_JACOPL010000007.1"/>
</dbReference>
<keyword evidence="1" id="KW-0805">Transcription regulation</keyword>
<feature type="domain" description="HTH araC/xylS-type" evidence="3">
    <location>
        <begin position="202"/>
        <end position="300"/>
    </location>
</feature>
<dbReference type="EMBL" id="JACOPL010000007">
    <property type="protein sequence ID" value="MBC5725459.1"/>
    <property type="molecule type" value="Genomic_DNA"/>
</dbReference>
<dbReference type="PANTHER" id="PTHR47893">
    <property type="entry name" value="REGULATORY PROTEIN PCHR"/>
    <property type="match status" value="1"/>
</dbReference>
<dbReference type="InterPro" id="IPR053142">
    <property type="entry name" value="PchR_regulatory_protein"/>
</dbReference>
<evidence type="ECO:0000256" key="2">
    <source>
        <dbReference type="ARBA" id="ARBA00023163"/>
    </source>
</evidence>
<dbReference type="Pfam" id="PF12833">
    <property type="entry name" value="HTH_18"/>
    <property type="match status" value="1"/>
</dbReference>
<evidence type="ECO:0000313" key="5">
    <source>
        <dbReference type="Proteomes" id="UP000606499"/>
    </source>
</evidence>
<dbReference type="InterPro" id="IPR018060">
    <property type="entry name" value="HTH_AraC"/>
</dbReference>
<protein>
    <submittedName>
        <fullName evidence="4">Helix-turn-helix transcriptional regulator</fullName>
    </submittedName>
</protein>
<name>A0A923RW04_9FIRM</name>
<dbReference type="SUPFAM" id="SSF46689">
    <property type="entry name" value="Homeodomain-like"/>
    <property type="match status" value="2"/>
</dbReference>
<dbReference type="GO" id="GO:0043565">
    <property type="term" value="F:sequence-specific DNA binding"/>
    <property type="evidence" value="ECO:0007669"/>
    <property type="project" value="InterPro"/>
</dbReference>
<evidence type="ECO:0000256" key="1">
    <source>
        <dbReference type="ARBA" id="ARBA00023015"/>
    </source>
</evidence>
<dbReference type="AlphaFoldDB" id="A0A923RW04"/>
<dbReference type="InterPro" id="IPR009057">
    <property type="entry name" value="Homeodomain-like_sf"/>
</dbReference>
<reference evidence="4" key="1">
    <citation type="submission" date="2020-08" db="EMBL/GenBank/DDBJ databases">
        <title>Genome public.</title>
        <authorList>
            <person name="Liu C."/>
            <person name="Sun Q."/>
        </authorList>
    </citation>
    <scope>NUCLEOTIDE SEQUENCE</scope>
    <source>
        <strain evidence="4">NSJ-28</strain>
    </source>
</reference>
<proteinExistence type="predicted"/>
<keyword evidence="2" id="KW-0804">Transcription</keyword>